<protein>
    <submittedName>
        <fullName evidence="1">Uncharacterized protein</fullName>
    </submittedName>
</protein>
<accession>A0ABU6JAK6</accession>
<dbReference type="EMBL" id="JAWIIV010000011">
    <property type="protein sequence ID" value="MEC4720471.1"/>
    <property type="molecule type" value="Genomic_DNA"/>
</dbReference>
<sequence length="278" mass="29968">MSITPEESSADASIQSADATPVAGTEAHLSLWNAVMVTDPKYSRAFTRTGGFSGTAINATYQVRKATEQFGPIGLGWGYTVLEERFQNGASLGFDSQGSSLGTEIIHIVRIELWYRWGGNTGKLQHFGQTTFVGKTRNGVFTDEEAPKKSLTDAISKCLSLLGFGADVFMGLYDDQKYVDALHDHFTDQQTGTVTVTAAGAAHSGAGQSLSDRYKSYMNRIQSGELKGSPQLHALINSDISLSPMERTTLIAALPLSLTDNSTQNQKNDGNPVESIFI</sequence>
<evidence type="ECO:0000313" key="2">
    <source>
        <dbReference type="Proteomes" id="UP001352263"/>
    </source>
</evidence>
<reference evidence="1 2" key="1">
    <citation type="submission" date="2023-10" db="EMBL/GenBank/DDBJ databases">
        <title>Noviherbaspirillum sp. CPCC 100848 genome assembly.</title>
        <authorList>
            <person name="Li X.Y."/>
            <person name="Fang X.M."/>
        </authorList>
    </citation>
    <scope>NUCLEOTIDE SEQUENCE [LARGE SCALE GENOMIC DNA]</scope>
    <source>
        <strain evidence="1 2">CPCC 100848</strain>
    </source>
</reference>
<keyword evidence="2" id="KW-1185">Reference proteome</keyword>
<dbReference type="RefSeq" id="WP_326507189.1">
    <property type="nucleotide sequence ID" value="NZ_JAWIIV010000011.1"/>
</dbReference>
<gene>
    <name evidence="1" type="ORF">RY831_15015</name>
</gene>
<proteinExistence type="predicted"/>
<comment type="caution">
    <text evidence="1">The sequence shown here is derived from an EMBL/GenBank/DDBJ whole genome shotgun (WGS) entry which is preliminary data.</text>
</comment>
<dbReference type="Proteomes" id="UP001352263">
    <property type="component" value="Unassembled WGS sequence"/>
</dbReference>
<name>A0ABU6JAK6_9BURK</name>
<evidence type="ECO:0000313" key="1">
    <source>
        <dbReference type="EMBL" id="MEC4720471.1"/>
    </source>
</evidence>
<organism evidence="1 2">
    <name type="scientific">Noviherbaspirillum album</name>
    <dbReference type="NCBI Taxonomy" id="3080276"/>
    <lineage>
        <taxon>Bacteria</taxon>
        <taxon>Pseudomonadati</taxon>
        <taxon>Pseudomonadota</taxon>
        <taxon>Betaproteobacteria</taxon>
        <taxon>Burkholderiales</taxon>
        <taxon>Oxalobacteraceae</taxon>
        <taxon>Noviherbaspirillum</taxon>
    </lineage>
</organism>